<feature type="region of interest" description="Disordered" evidence="1">
    <location>
        <begin position="1"/>
        <end position="71"/>
    </location>
</feature>
<protein>
    <submittedName>
        <fullName evidence="2">Uncharacterized protein</fullName>
    </submittedName>
</protein>
<organism evidence="2 3">
    <name type="scientific">Fistulifera solaris</name>
    <name type="common">Oleaginous diatom</name>
    <dbReference type="NCBI Taxonomy" id="1519565"/>
    <lineage>
        <taxon>Eukaryota</taxon>
        <taxon>Sar</taxon>
        <taxon>Stramenopiles</taxon>
        <taxon>Ochrophyta</taxon>
        <taxon>Bacillariophyta</taxon>
        <taxon>Bacillariophyceae</taxon>
        <taxon>Bacillariophycidae</taxon>
        <taxon>Naviculales</taxon>
        <taxon>Naviculaceae</taxon>
        <taxon>Fistulifera</taxon>
    </lineage>
</organism>
<reference evidence="2 3" key="1">
    <citation type="journal article" date="2015" name="Plant Cell">
        <title>Oil accumulation by the oleaginous diatom Fistulifera solaris as revealed by the genome and transcriptome.</title>
        <authorList>
            <person name="Tanaka T."/>
            <person name="Maeda Y."/>
            <person name="Veluchamy A."/>
            <person name="Tanaka M."/>
            <person name="Abida H."/>
            <person name="Marechal E."/>
            <person name="Bowler C."/>
            <person name="Muto M."/>
            <person name="Sunaga Y."/>
            <person name="Tanaka M."/>
            <person name="Yoshino T."/>
            <person name="Taniguchi T."/>
            <person name="Fukuda Y."/>
            <person name="Nemoto M."/>
            <person name="Matsumoto M."/>
            <person name="Wong P.S."/>
            <person name="Aburatani S."/>
            <person name="Fujibuchi W."/>
        </authorList>
    </citation>
    <scope>NUCLEOTIDE SEQUENCE [LARGE SCALE GENOMIC DNA]</scope>
    <source>
        <strain evidence="2 3">JPCC DA0580</strain>
    </source>
</reference>
<feature type="compositionally biased region" description="Basic and acidic residues" evidence="1">
    <location>
        <begin position="58"/>
        <end position="71"/>
    </location>
</feature>
<feature type="region of interest" description="Disordered" evidence="1">
    <location>
        <begin position="120"/>
        <end position="170"/>
    </location>
</feature>
<dbReference type="EMBL" id="BDSP01000151">
    <property type="protein sequence ID" value="GAX20666.1"/>
    <property type="molecule type" value="Genomic_DNA"/>
</dbReference>
<comment type="caution">
    <text evidence="2">The sequence shown here is derived from an EMBL/GenBank/DDBJ whole genome shotgun (WGS) entry which is preliminary data.</text>
</comment>
<sequence>MSSQEALEAIQFLQQKARTQEESSTSASQRSASPLSLRLSPIASRSTVSTPSSSFDNDDPHDNILNHGRDASPIRTAFAQLLELSFEPKSSHQEDHEEMADAQRHERQPITMPQSVEDPLQHNIHTLPPPPPPPPPPPLPAFRSEDVSSTTRTEHIATRKTHPSTINPLASVDTSIVDESDDIEDETDDEDTFSEPFVSSFQKRNRENSLETYEWNETSHDNSLDRSDRNYNINPNMNSILKSDVNFLKEHLATKKIEEPDARNISATDLLNEHLDGLLASDKGDDEEDRRDDKVKGVAGRVNQTIHKIKELATPYFPTKLPTAACLSRDKEEIKPTYAKRPYWKSPSNDDTAITVIDTNHISSATRDPPTKLLSVEQQRVPMMRMRHPAAQDFVTEHEASSPHDEEEFVQRTSQQSREKDTEKQSFQRQRRVKESLNGPDDILKCNYFVWKGFENFVVSRCGDASDVAVEKAANRRKESSERQYSPPCSVASEKSEGSASMMRRLSKRYLENDATVVSSLDSASNRSGHKRRPTQDAPIAVLSPVPRHVAGASVRFPAQPAPMAAEQSFTESFVRKLRVEGLDILIHRKAHTDDAMAEPLRARAYLENGKKGKGGDFWGPWLVWLIGDSSVRKGIDLFDIHSLDKASALQLDQYPLAIPGRSLLLLMNEGPDHVFEVQDEASAIYFVHGIRWLIAHLSFNLIAGNVQVSCDMLEVNDYQNPWQESHQTSLMNDLTNFLVDKSATAVWTESAQSINK</sequence>
<feature type="compositionally biased region" description="Low complexity" evidence="1">
    <location>
        <begin position="22"/>
        <end position="54"/>
    </location>
</feature>
<feature type="region of interest" description="Disordered" evidence="1">
    <location>
        <begin position="395"/>
        <end position="434"/>
    </location>
</feature>
<proteinExistence type="predicted"/>
<dbReference type="Proteomes" id="UP000198406">
    <property type="component" value="Unassembled WGS sequence"/>
</dbReference>
<dbReference type="AlphaFoldDB" id="A0A1Z5K3A2"/>
<feature type="compositionally biased region" description="Basic and acidic residues" evidence="1">
    <location>
        <begin position="417"/>
        <end position="426"/>
    </location>
</feature>
<evidence type="ECO:0000313" key="2">
    <source>
        <dbReference type="EMBL" id="GAX20666.1"/>
    </source>
</evidence>
<evidence type="ECO:0000313" key="3">
    <source>
        <dbReference type="Proteomes" id="UP000198406"/>
    </source>
</evidence>
<dbReference type="InParanoid" id="A0A1Z5K3A2"/>
<keyword evidence="3" id="KW-1185">Reference proteome</keyword>
<evidence type="ECO:0000256" key="1">
    <source>
        <dbReference type="SAM" id="MobiDB-lite"/>
    </source>
</evidence>
<feature type="compositionally biased region" description="Pro residues" evidence="1">
    <location>
        <begin position="127"/>
        <end position="140"/>
    </location>
</feature>
<accession>A0A1Z5K3A2</accession>
<gene>
    <name evidence="2" type="ORF">FisN_32Hh055</name>
</gene>
<name>A0A1Z5K3A2_FISSO</name>
<feature type="region of interest" description="Disordered" evidence="1">
    <location>
        <begin position="474"/>
        <end position="499"/>
    </location>
</feature>
<feature type="compositionally biased region" description="Basic and acidic residues" evidence="1">
    <location>
        <begin position="395"/>
        <end position="404"/>
    </location>
</feature>
<dbReference type="SUPFAM" id="SSF101447">
    <property type="entry name" value="Formin homology 2 domain (FH2 domain)"/>
    <property type="match status" value="1"/>
</dbReference>
<dbReference type="OrthoDB" id="48978at2759"/>